<dbReference type="Proteomes" id="UP001353952">
    <property type="component" value="Unassembled WGS sequence"/>
</dbReference>
<comment type="caution">
    <text evidence="2">The sequence shown here is derived from an EMBL/GenBank/DDBJ whole genome shotgun (WGS) entry which is preliminary data.</text>
</comment>
<dbReference type="RefSeq" id="WP_308432072.1">
    <property type="nucleotide sequence ID" value="NZ_BMUO01000015.1"/>
</dbReference>
<dbReference type="EMBL" id="JAYXNZ010000002">
    <property type="protein sequence ID" value="MEC7051415.1"/>
    <property type="molecule type" value="Genomic_DNA"/>
</dbReference>
<name>A0ABU6LPI0_9ACTN</name>
<accession>A0ABU6LPI0</accession>
<dbReference type="Pfam" id="PF19746">
    <property type="entry name" value="DUF6233"/>
    <property type="match status" value="1"/>
</dbReference>
<keyword evidence="3" id="KW-1185">Reference proteome</keyword>
<evidence type="ECO:0000313" key="3">
    <source>
        <dbReference type="Proteomes" id="UP001353952"/>
    </source>
</evidence>
<organism evidence="2 3">
    <name type="scientific">Streptomyces violaceochromogenes</name>
    <dbReference type="NCBI Taxonomy" id="67377"/>
    <lineage>
        <taxon>Bacteria</taxon>
        <taxon>Bacillati</taxon>
        <taxon>Actinomycetota</taxon>
        <taxon>Actinomycetes</taxon>
        <taxon>Kitasatosporales</taxon>
        <taxon>Streptomycetaceae</taxon>
        <taxon>Streptomyces</taxon>
    </lineage>
</organism>
<gene>
    <name evidence="2" type="ORF">RFN57_03750</name>
</gene>
<proteinExistence type="predicted"/>
<reference evidence="2 3" key="1">
    <citation type="submission" date="2024-01" db="EMBL/GenBank/DDBJ databases">
        <title>Genome analysis.</title>
        <authorList>
            <person name="Zhang K."/>
        </authorList>
    </citation>
    <scope>NUCLEOTIDE SEQUENCE [LARGE SCALE GENOMIC DNA]</scope>
    <source>
        <strain evidence="2 3">CGMCC 4.1753</strain>
    </source>
</reference>
<dbReference type="InterPro" id="IPR046200">
    <property type="entry name" value="DUF6233"/>
</dbReference>
<protein>
    <submittedName>
        <fullName evidence="2">DUF6233 domain-containing protein</fullName>
    </submittedName>
</protein>
<feature type="region of interest" description="Disordered" evidence="1">
    <location>
        <begin position="1"/>
        <end position="31"/>
    </location>
</feature>
<evidence type="ECO:0000313" key="2">
    <source>
        <dbReference type="EMBL" id="MEC7051415.1"/>
    </source>
</evidence>
<evidence type="ECO:0000256" key="1">
    <source>
        <dbReference type="SAM" id="MobiDB-lite"/>
    </source>
</evidence>
<sequence>MWKPVPGVSYDDVPTSRPPPTTEQQIPGERRPSGWVLQKLDGGRGPGLGVFHAVGCEEAPAGAPKLTRGQALDVAEHPGARLCFLRGAAQVLWRRSCCRGRGVHC</sequence>